<dbReference type="AlphaFoldDB" id="A0AAV5A2Z7"/>
<comment type="caution">
    <text evidence="4">The sequence shown here is derived from an EMBL/GenBank/DDBJ whole genome shotgun (WGS) entry which is preliminary data.</text>
</comment>
<evidence type="ECO:0000259" key="3">
    <source>
        <dbReference type="Pfam" id="PF00135"/>
    </source>
</evidence>
<evidence type="ECO:0000256" key="2">
    <source>
        <dbReference type="ARBA" id="ARBA00022801"/>
    </source>
</evidence>
<protein>
    <recommendedName>
        <fullName evidence="3">Carboxylesterase type B domain-containing protein</fullName>
    </recommendedName>
</protein>
<gene>
    <name evidence="4" type="ORF">Clacol_001843</name>
</gene>
<dbReference type="InterPro" id="IPR029058">
    <property type="entry name" value="AB_hydrolase_fold"/>
</dbReference>
<dbReference type="InterPro" id="IPR050654">
    <property type="entry name" value="AChE-related_enzymes"/>
</dbReference>
<dbReference type="SUPFAM" id="SSF53474">
    <property type="entry name" value="alpha/beta-Hydrolases"/>
    <property type="match status" value="1"/>
</dbReference>
<evidence type="ECO:0000313" key="5">
    <source>
        <dbReference type="Proteomes" id="UP001050691"/>
    </source>
</evidence>
<name>A0AAV5A2Z7_9AGAM</name>
<dbReference type="PANTHER" id="PTHR43918">
    <property type="entry name" value="ACETYLCHOLINESTERASE"/>
    <property type="match status" value="1"/>
</dbReference>
<dbReference type="PANTHER" id="PTHR43918:SF4">
    <property type="entry name" value="CARBOXYLIC ESTER HYDROLASE"/>
    <property type="match status" value="1"/>
</dbReference>
<dbReference type="GO" id="GO:0052689">
    <property type="term" value="F:carboxylic ester hydrolase activity"/>
    <property type="evidence" value="ECO:0007669"/>
    <property type="project" value="TreeGrafter"/>
</dbReference>
<keyword evidence="5" id="KW-1185">Reference proteome</keyword>
<proteinExistence type="inferred from homology"/>
<comment type="similarity">
    <text evidence="1">Belongs to the type-B carboxylesterase/lipase family.</text>
</comment>
<evidence type="ECO:0000256" key="1">
    <source>
        <dbReference type="ARBA" id="ARBA00005964"/>
    </source>
</evidence>
<keyword evidence="2" id="KW-0378">Hydrolase</keyword>
<dbReference type="Proteomes" id="UP001050691">
    <property type="component" value="Unassembled WGS sequence"/>
</dbReference>
<feature type="domain" description="Carboxylesterase type B" evidence="3">
    <location>
        <begin position="2"/>
        <end position="273"/>
    </location>
</feature>
<dbReference type="Gene3D" id="3.40.50.1820">
    <property type="entry name" value="alpha/beta hydrolase"/>
    <property type="match status" value="1"/>
</dbReference>
<sequence length="281" mass="31518">MHLLAAQQHPEMLFHGAIGISPFFPAQLSHKGLDWQFNVFENRTGCLSSGDVLECLQQKTPVELANANRKMAYPGHEADEDNNYCDAALAPWTPCIDDDLIVDTPLTLFEIGQFHKIPMIWGSNTDEGSLFVTNATFLEEVVKFIQANFHKLTPEEVRNIVAEYPVEGFKKGKAAYFLSNADAYGDAVLGCPGYELVNFMAPYANTWYYQYDVLTNEEEEAGVGVFHMADLPALFGENNVHPRNQKPRKDTYTMSPILRSYFTNFVCYLNPNASPVLGSIL</sequence>
<dbReference type="InterPro" id="IPR002018">
    <property type="entry name" value="CarbesteraseB"/>
</dbReference>
<accession>A0AAV5A2Z7</accession>
<reference evidence="4" key="1">
    <citation type="submission" date="2021-10" db="EMBL/GenBank/DDBJ databases">
        <title>De novo Genome Assembly of Clathrus columnatus (Basidiomycota, Fungi) Using Illumina and Nanopore Sequence Data.</title>
        <authorList>
            <person name="Ogiso-Tanaka E."/>
            <person name="Itagaki H."/>
            <person name="Hosoya T."/>
            <person name="Hosaka K."/>
        </authorList>
    </citation>
    <scope>NUCLEOTIDE SEQUENCE</scope>
    <source>
        <strain evidence="4">MO-923</strain>
    </source>
</reference>
<evidence type="ECO:0000313" key="4">
    <source>
        <dbReference type="EMBL" id="GJJ07639.1"/>
    </source>
</evidence>
<organism evidence="4 5">
    <name type="scientific">Clathrus columnatus</name>
    <dbReference type="NCBI Taxonomy" id="1419009"/>
    <lineage>
        <taxon>Eukaryota</taxon>
        <taxon>Fungi</taxon>
        <taxon>Dikarya</taxon>
        <taxon>Basidiomycota</taxon>
        <taxon>Agaricomycotina</taxon>
        <taxon>Agaricomycetes</taxon>
        <taxon>Phallomycetidae</taxon>
        <taxon>Phallales</taxon>
        <taxon>Clathraceae</taxon>
        <taxon>Clathrus</taxon>
    </lineage>
</organism>
<dbReference type="Pfam" id="PF00135">
    <property type="entry name" value="COesterase"/>
    <property type="match status" value="1"/>
</dbReference>
<dbReference type="EMBL" id="BPWL01000002">
    <property type="protein sequence ID" value="GJJ07639.1"/>
    <property type="molecule type" value="Genomic_DNA"/>
</dbReference>